<dbReference type="PROSITE" id="PS50043">
    <property type="entry name" value="HTH_LUXR_2"/>
    <property type="match status" value="1"/>
</dbReference>
<keyword evidence="2 6" id="KW-0597">Phosphoprotein</keyword>
<dbReference type="PRINTS" id="PR00038">
    <property type="entry name" value="HTHLUXR"/>
</dbReference>
<accession>A0ABS2NV84</accession>
<keyword evidence="3" id="KW-0805">Transcription regulation</keyword>
<proteinExistence type="predicted"/>
<feature type="modified residue" description="4-aspartylphosphate" evidence="6">
    <location>
        <position position="53"/>
    </location>
</feature>
<organism evidence="9 10">
    <name type="scientific">Sutcliffiella tianshenii</name>
    <dbReference type="NCBI Taxonomy" id="1463404"/>
    <lineage>
        <taxon>Bacteria</taxon>
        <taxon>Bacillati</taxon>
        <taxon>Bacillota</taxon>
        <taxon>Bacilli</taxon>
        <taxon>Bacillales</taxon>
        <taxon>Bacillaceae</taxon>
        <taxon>Sutcliffiella</taxon>
    </lineage>
</organism>
<dbReference type="InterPro" id="IPR051015">
    <property type="entry name" value="EvgA-like"/>
</dbReference>
<feature type="domain" description="Response regulatory" evidence="8">
    <location>
        <begin position="2"/>
        <end position="118"/>
    </location>
</feature>
<dbReference type="SUPFAM" id="SSF46894">
    <property type="entry name" value="C-terminal effector domain of the bipartite response regulators"/>
    <property type="match status" value="1"/>
</dbReference>
<evidence type="ECO:0000313" key="10">
    <source>
        <dbReference type="Proteomes" id="UP000737402"/>
    </source>
</evidence>
<comment type="subcellular location">
    <subcellularLocation>
        <location evidence="1">Cytoplasm</location>
    </subcellularLocation>
</comment>
<evidence type="ECO:0000259" key="8">
    <source>
        <dbReference type="PROSITE" id="PS50110"/>
    </source>
</evidence>
<dbReference type="CDD" id="cd06170">
    <property type="entry name" value="LuxR_C_like"/>
    <property type="match status" value="1"/>
</dbReference>
<keyword evidence="5" id="KW-0804">Transcription</keyword>
<dbReference type="SMART" id="SM00421">
    <property type="entry name" value="HTH_LUXR"/>
    <property type="match status" value="1"/>
</dbReference>
<dbReference type="InterPro" id="IPR011006">
    <property type="entry name" value="CheY-like_superfamily"/>
</dbReference>
<evidence type="ECO:0000256" key="1">
    <source>
        <dbReference type="ARBA" id="ARBA00004496"/>
    </source>
</evidence>
<evidence type="ECO:0000256" key="4">
    <source>
        <dbReference type="ARBA" id="ARBA00023125"/>
    </source>
</evidence>
<reference evidence="9 10" key="1">
    <citation type="submission" date="2021-01" db="EMBL/GenBank/DDBJ databases">
        <title>Genomic Encyclopedia of Type Strains, Phase IV (KMG-IV): sequencing the most valuable type-strain genomes for metagenomic binning, comparative biology and taxonomic classification.</title>
        <authorList>
            <person name="Goeker M."/>
        </authorList>
    </citation>
    <scope>NUCLEOTIDE SEQUENCE [LARGE SCALE GENOMIC DNA]</scope>
    <source>
        <strain evidence="9 10">DSM 25879</strain>
    </source>
</reference>
<evidence type="ECO:0000256" key="3">
    <source>
        <dbReference type="ARBA" id="ARBA00023015"/>
    </source>
</evidence>
<sequence length="213" mass="23826">MKVVIIDDHPLVRRGLADVLSLEESLDFSGEAKNVKEASALLEKVKPELALIDLRLGNESGLNVVRSVKATRSSCKFVLLTSSATKADLIEAKEAEVDGFIHKSALPEELLYAIKLVSQGRKYYDPSILELMMDEKKVEESERIVEQLTQKETEVLKLLGKGLANRHIAKELYITEYTVKKHVSQVLSKLQLDDRTQAALYANSRGLVKYEVS</sequence>
<dbReference type="InterPro" id="IPR016032">
    <property type="entry name" value="Sig_transdc_resp-reg_C-effctor"/>
</dbReference>
<comment type="caution">
    <text evidence="9">The sequence shown here is derived from an EMBL/GenBank/DDBJ whole genome shotgun (WGS) entry which is preliminary data.</text>
</comment>
<evidence type="ECO:0000256" key="2">
    <source>
        <dbReference type="ARBA" id="ARBA00022553"/>
    </source>
</evidence>
<dbReference type="Pfam" id="PF00072">
    <property type="entry name" value="Response_reg"/>
    <property type="match status" value="1"/>
</dbReference>
<dbReference type="InterPro" id="IPR001789">
    <property type="entry name" value="Sig_transdc_resp-reg_receiver"/>
</dbReference>
<dbReference type="PANTHER" id="PTHR45566">
    <property type="entry name" value="HTH-TYPE TRANSCRIPTIONAL REGULATOR YHJB-RELATED"/>
    <property type="match status" value="1"/>
</dbReference>
<gene>
    <name evidence="9" type="ORF">JOC95_000401</name>
</gene>
<dbReference type="SMART" id="SM00448">
    <property type="entry name" value="REC"/>
    <property type="match status" value="1"/>
</dbReference>
<feature type="domain" description="HTH luxR-type" evidence="7">
    <location>
        <begin position="141"/>
        <end position="206"/>
    </location>
</feature>
<dbReference type="Proteomes" id="UP000737402">
    <property type="component" value="Unassembled WGS sequence"/>
</dbReference>
<evidence type="ECO:0000256" key="6">
    <source>
        <dbReference type="PROSITE-ProRule" id="PRU00169"/>
    </source>
</evidence>
<evidence type="ECO:0000256" key="5">
    <source>
        <dbReference type="ARBA" id="ARBA00023163"/>
    </source>
</evidence>
<dbReference type="SUPFAM" id="SSF52172">
    <property type="entry name" value="CheY-like"/>
    <property type="match status" value="1"/>
</dbReference>
<dbReference type="EMBL" id="JAFBED010000001">
    <property type="protein sequence ID" value="MBM7618559.1"/>
    <property type="molecule type" value="Genomic_DNA"/>
</dbReference>
<dbReference type="PROSITE" id="PS50110">
    <property type="entry name" value="RESPONSE_REGULATORY"/>
    <property type="match status" value="1"/>
</dbReference>
<name>A0ABS2NV84_9BACI</name>
<evidence type="ECO:0000259" key="7">
    <source>
        <dbReference type="PROSITE" id="PS50043"/>
    </source>
</evidence>
<dbReference type="CDD" id="cd17535">
    <property type="entry name" value="REC_NarL-like"/>
    <property type="match status" value="1"/>
</dbReference>
<dbReference type="PANTHER" id="PTHR45566:SF2">
    <property type="entry name" value="NARL SUBFAMILY"/>
    <property type="match status" value="1"/>
</dbReference>
<dbReference type="Pfam" id="PF00196">
    <property type="entry name" value="GerE"/>
    <property type="match status" value="1"/>
</dbReference>
<dbReference type="GO" id="GO:0003677">
    <property type="term" value="F:DNA binding"/>
    <property type="evidence" value="ECO:0007669"/>
    <property type="project" value="UniProtKB-KW"/>
</dbReference>
<dbReference type="RefSeq" id="WP_204412876.1">
    <property type="nucleotide sequence ID" value="NZ_JAFBED010000001.1"/>
</dbReference>
<dbReference type="InterPro" id="IPR000792">
    <property type="entry name" value="Tscrpt_reg_LuxR_C"/>
</dbReference>
<protein>
    <submittedName>
        <fullName evidence="9">DNA-binding NarL/FixJ family response regulator</fullName>
    </submittedName>
</protein>
<keyword evidence="10" id="KW-1185">Reference proteome</keyword>
<evidence type="ECO:0000313" key="9">
    <source>
        <dbReference type="EMBL" id="MBM7618559.1"/>
    </source>
</evidence>
<dbReference type="Gene3D" id="3.40.50.2300">
    <property type="match status" value="1"/>
</dbReference>
<keyword evidence="4 9" id="KW-0238">DNA-binding</keyword>
<dbReference type="InterPro" id="IPR058245">
    <property type="entry name" value="NreC/VraR/RcsB-like_REC"/>
</dbReference>